<dbReference type="eggNOG" id="ENOG502ZHS9">
    <property type="taxonomic scope" value="Bacteria"/>
</dbReference>
<comment type="caution">
    <text evidence="2">The sequence shown here is derived from an EMBL/GenBank/DDBJ whole genome shotgun (WGS) entry which is preliminary data.</text>
</comment>
<evidence type="ECO:0000256" key="1">
    <source>
        <dbReference type="SAM" id="Phobius"/>
    </source>
</evidence>
<dbReference type="Proteomes" id="UP000004947">
    <property type="component" value="Unassembled WGS sequence"/>
</dbReference>
<dbReference type="AlphaFoldDB" id="A6DHW5"/>
<dbReference type="STRING" id="313628.LNTAR_08619"/>
<protein>
    <submittedName>
        <fullName evidence="2">Uncharacterized protein</fullName>
    </submittedName>
</protein>
<dbReference type="OrthoDB" id="5509241at2"/>
<keyword evidence="1" id="KW-0472">Membrane</keyword>
<sequence length="148" mass="16650">MKKLDTKSEIDFLNELHSDPKLEKTYALLRESFNVLQTRSQMLIGLVTICLTITGFSGIKIAESGLAAKISIFLGVFSTLITALLLISGPLNLQWLSQYRADTLEETLQELIRRRDQRTKTYHYASICLIIGLGGYTMSLAFYLLLGK</sequence>
<gene>
    <name evidence="2" type="ORF">LNTAR_08619</name>
</gene>
<evidence type="ECO:0000313" key="3">
    <source>
        <dbReference type="Proteomes" id="UP000004947"/>
    </source>
</evidence>
<dbReference type="RefSeq" id="WP_007277500.1">
    <property type="nucleotide sequence ID" value="NZ_ABCK01000004.1"/>
</dbReference>
<accession>A6DHW5</accession>
<feature type="transmembrane region" description="Helical" evidence="1">
    <location>
        <begin position="68"/>
        <end position="87"/>
    </location>
</feature>
<feature type="transmembrane region" description="Helical" evidence="1">
    <location>
        <begin position="42"/>
        <end position="62"/>
    </location>
</feature>
<evidence type="ECO:0000313" key="2">
    <source>
        <dbReference type="EMBL" id="EDM28619.1"/>
    </source>
</evidence>
<dbReference type="EMBL" id="ABCK01000004">
    <property type="protein sequence ID" value="EDM28619.1"/>
    <property type="molecule type" value="Genomic_DNA"/>
</dbReference>
<keyword evidence="1" id="KW-0812">Transmembrane</keyword>
<proteinExistence type="predicted"/>
<keyword evidence="3" id="KW-1185">Reference proteome</keyword>
<organism evidence="2 3">
    <name type="scientific">Lentisphaera araneosa HTCC2155</name>
    <dbReference type="NCBI Taxonomy" id="313628"/>
    <lineage>
        <taxon>Bacteria</taxon>
        <taxon>Pseudomonadati</taxon>
        <taxon>Lentisphaerota</taxon>
        <taxon>Lentisphaeria</taxon>
        <taxon>Lentisphaerales</taxon>
        <taxon>Lentisphaeraceae</taxon>
        <taxon>Lentisphaera</taxon>
    </lineage>
</organism>
<reference evidence="2 3" key="1">
    <citation type="journal article" date="2010" name="J. Bacteriol.">
        <title>Genome sequence of Lentisphaera araneosa HTCC2155T, the type species of the order Lentisphaerales in the phylum Lentisphaerae.</title>
        <authorList>
            <person name="Thrash J.C."/>
            <person name="Cho J.C."/>
            <person name="Vergin K.L."/>
            <person name="Morris R.M."/>
            <person name="Giovannoni S.J."/>
        </authorList>
    </citation>
    <scope>NUCLEOTIDE SEQUENCE [LARGE SCALE GENOMIC DNA]</scope>
    <source>
        <strain evidence="2 3">HTCC2155</strain>
    </source>
</reference>
<name>A6DHW5_9BACT</name>
<keyword evidence="1" id="KW-1133">Transmembrane helix</keyword>
<feature type="transmembrane region" description="Helical" evidence="1">
    <location>
        <begin position="122"/>
        <end position="146"/>
    </location>
</feature>